<dbReference type="PANTHER" id="PTHR46582">
    <property type="entry name" value="ZINC FINGER CCCH DOMAIN-CONTAINING PROTEIN 18"/>
    <property type="match status" value="1"/>
</dbReference>
<feature type="compositionally biased region" description="Basic and acidic residues" evidence="5">
    <location>
        <begin position="337"/>
        <end position="361"/>
    </location>
</feature>
<feature type="domain" description="C3H1-type" evidence="6">
    <location>
        <begin position="385"/>
        <end position="412"/>
    </location>
</feature>
<organism evidence="7">
    <name type="scientific">Octopus bimaculoides</name>
    <name type="common">California two-spotted octopus</name>
    <dbReference type="NCBI Taxonomy" id="37653"/>
    <lineage>
        <taxon>Eukaryota</taxon>
        <taxon>Metazoa</taxon>
        <taxon>Spiralia</taxon>
        <taxon>Lophotrochozoa</taxon>
        <taxon>Mollusca</taxon>
        <taxon>Cephalopoda</taxon>
        <taxon>Coleoidea</taxon>
        <taxon>Octopodiformes</taxon>
        <taxon>Octopoda</taxon>
        <taxon>Incirrata</taxon>
        <taxon>Octopodidae</taxon>
        <taxon>Octopus</taxon>
    </lineage>
</organism>
<dbReference type="Pfam" id="PF18044">
    <property type="entry name" value="zf-CCCH_4"/>
    <property type="match status" value="1"/>
</dbReference>
<keyword evidence="2 4" id="KW-0863">Zinc-finger</keyword>
<keyword evidence="3 4" id="KW-0862">Zinc</keyword>
<evidence type="ECO:0000256" key="1">
    <source>
        <dbReference type="ARBA" id="ARBA00022723"/>
    </source>
</evidence>
<dbReference type="AlphaFoldDB" id="A0A0L8FJ29"/>
<name>A0A0L8FJ29_OCTBM</name>
<gene>
    <name evidence="7" type="ORF">OCBIM_22018171mg</name>
</gene>
<feature type="compositionally biased region" description="Polar residues" evidence="5">
    <location>
        <begin position="92"/>
        <end position="113"/>
    </location>
</feature>
<dbReference type="OrthoDB" id="10072532at2759"/>
<dbReference type="EMBL" id="KQ430593">
    <property type="protein sequence ID" value="KOF63926.1"/>
    <property type="molecule type" value="Genomic_DNA"/>
</dbReference>
<feature type="compositionally biased region" description="Acidic residues" evidence="5">
    <location>
        <begin position="34"/>
        <end position="51"/>
    </location>
</feature>
<dbReference type="InterPro" id="IPR036855">
    <property type="entry name" value="Znf_CCCH_sf"/>
</dbReference>
<feature type="zinc finger region" description="C3H1-type" evidence="4">
    <location>
        <begin position="385"/>
        <end position="412"/>
    </location>
</feature>
<proteinExistence type="predicted"/>
<evidence type="ECO:0000256" key="3">
    <source>
        <dbReference type="ARBA" id="ARBA00022833"/>
    </source>
</evidence>
<evidence type="ECO:0000256" key="5">
    <source>
        <dbReference type="SAM" id="MobiDB-lite"/>
    </source>
</evidence>
<dbReference type="InterPro" id="IPR000571">
    <property type="entry name" value="Znf_CCCH"/>
</dbReference>
<dbReference type="InterPro" id="IPR052647">
    <property type="entry name" value="Zinc_finger_CCCH-type"/>
</dbReference>
<dbReference type="PANTHER" id="PTHR46582:SF1">
    <property type="entry name" value="ZINC FINGER CCCH DOMAIN-CONTAINING PROTEIN 18"/>
    <property type="match status" value="1"/>
</dbReference>
<dbReference type="SUPFAM" id="SSF90229">
    <property type="entry name" value="CCCH zinc finger"/>
    <property type="match status" value="1"/>
</dbReference>
<accession>A0A0L8FJ29</accession>
<evidence type="ECO:0000313" key="7">
    <source>
        <dbReference type="EMBL" id="KOF63926.1"/>
    </source>
</evidence>
<dbReference type="Gene3D" id="4.10.1000.10">
    <property type="entry name" value="Zinc finger, CCCH-type"/>
    <property type="match status" value="1"/>
</dbReference>
<feature type="region of interest" description="Disordered" evidence="5">
    <location>
        <begin position="565"/>
        <end position="598"/>
    </location>
</feature>
<feature type="region of interest" description="Disordered" evidence="5">
    <location>
        <begin position="1"/>
        <end position="381"/>
    </location>
</feature>
<feature type="compositionally biased region" description="Polar residues" evidence="5">
    <location>
        <begin position="240"/>
        <end position="249"/>
    </location>
</feature>
<keyword evidence="1 4" id="KW-0479">Metal-binding</keyword>
<dbReference type="GO" id="GO:0008270">
    <property type="term" value="F:zinc ion binding"/>
    <property type="evidence" value="ECO:0007669"/>
    <property type="project" value="UniProtKB-KW"/>
</dbReference>
<dbReference type="GO" id="GO:0003723">
    <property type="term" value="F:RNA binding"/>
    <property type="evidence" value="ECO:0007669"/>
    <property type="project" value="TreeGrafter"/>
</dbReference>
<feature type="compositionally biased region" description="Acidic residues" evidence="5">
    <location>
        <begin position="157"/>
        <end position="170"/>
    </location>
</feature>
<reference evidence="7" key="1">
    <citation type="submission" date="2015-07" db="EMBL/GenBank/DDBJ databases">
        <title>MeaNS - Measles Nucleotide Surveillance Program.</title>
        <authorList>
            <person name="Tran T."/>
            <person name="Druce J."/>
        </authorList>
    </citation>
    <scope>NUCLEOTIDE SEQUENCE</scope>
    <source>
        <strain evidence="7">UCB-OBI-ISO-001</strain>
        <tissue evidence="7">Gonad</tissue>
    </source>
</reference>
<protein>
    <recommendedName>
        <fullName evidence="6">C3H1-type domain-containing protein</fullName>
    </recommendedName>
</protein>
<dbReference type="STRING" id="37653.A0A0L8FJ29"/>
<dbReference type="SMART" id="SM00356">
    <property type="entry name" value="ZnF_C3H1"/>
    <property type="match status" value="1"/>
</dbReference>
<feature type="compositionally biased region" description="Basic and acidic residues" evidence="5">
    <location>
        <begin position="250"/>
        <end position="261"/>
    </location>
</feature>
<evidence type="ECO:0000256" key="2">
    <source>
        <dbReference type="ARBA" id="ARBA00022771"/>
    </source>
</evidence>
<feature type="compositionally biased region" description="Acidic residues" evidence="5">
    <location>
        <begin position="362"/>
        <end position="374"/>
    </location>
</feature>
<feature type="compositionally biased region" description="Basic and acidic residues" evidence="5">
    <location>
        <begin position="281"/>
        <end position="302"/>
    </location>
</feature>
<dbReference type="GO" id="GO:0071011">
    <property type="term" value="C:precatalytic spliceosome"/>
    <property type="evidence" value="ECO:0007669"/>
    <property type="project" value="TreeGrafter"/>
</dbReference>
<dbReference type="PROSITE" id="PS50103">
    <property type="entry name" value="ZF_C3H1"/>
    <property type="match status" value="1"/>
</dbReference>
<evidence type="ECO:0000256" key="4">
    <source>
        <dbReference type="PROSITE-ProRule" id="PRU00723"/>
    </source>
</evidence>
<feature type="compositionally biased region" description="Basic and acidic residues" evidence="5">
    <location>
        <begin position="567"/>
        <end position="577"/>
    </location>
</feature>
<feature type="non-terminal residue" evidence="7">
    <location>
        <position position="620"/>
    </location>
</feature>
<sequence length="620" mass="70657">METSVSNTSWEDEAKSDEASSSEESEHDNKSDFGEEEEEEEEEESRDEDASDGMIQDNASDGMVQDNASDGMVQDNASDGMIQDNASDGMVQDNTSDGMIQDNASDSVIQDNASDGMIQDNVSLSKDIEDNVPEENASADDKILFDNSDNADTSCEKDDDSFAEDNEELDDVKKKGATDVGNNSSDVFNEAEVTECNEEKQDVDDPNTDEVEQNNLADSSNEEGFGGNSSNENLSESELKATSSVPTSSNDKDNDVKEVVENLKQTEPNFDTENEQNANEDSVKISPIEHRLSEKRIVKIRDSGSLPQPSLSEEHVELDYDEEDMEETSARTVSMEVKTDKEEKDEGEWDKEKKEAVLSDRDDGEVDDDDDCEEGEIREPGSKKPFQKPLCRFFSKGHCTWGASCRFLHPGVNDKGNYRLIERPGFNNGFGMTTTIRGRRPPFGAAAPWVPDVPLIPDIPPPREEPPAETAWERGLRYAKELMKKAIQRKEQETNFEEKRLNLGLEEEREQNKENEQKRIMKDPYYDLEDEDDYYKTHVHGWQTGQYENFEVRWTREPDHINSAYHGSRERERERHPALLPTREVQRQPYGSPVERLDRMDRLDRVERIERMDRMERIER</sequence>
<dbReference type="InterPro" id="IPR041367">
    <property type="entry name" value="Znf-CCCH_4"/>
</dbReference>
<evidence type="ECO:0000259" key="6">
    <source>
        <dbReference type="PROSITE" id="PS50103"/>
    </source>
</evidence>
<feature type="compositionally biased region" description="Polar residues" evidence="5">
    <location>
        <begin position="263"/>
        <end position="280"/>
    </location>
</feature>
<feature type="compositionally biased region" description="Acidic residues" evidence="5">
    <location>
        <begin position="192"/>
        <end position="212"/>
    </location>
</feature>